<dbReference type="EMBL" id="LBWL01000034">
    <property type="protein sequence ID" value="KKR06683.1"/>
    <property type="molecule type" value="Genomic_DNA"/>
</dbReference>
<evidence type="ECO:0000313" key="2">
    <source>
        <dbReference type="EMBL" id="KKR06683.1"/>
    </source>
</evidence>
<dbReference type="Proteomes" id="UP000033996">
    <property type="component" value="Unassembled WGS sequence"/>
</dbReference>
<feature type="compositionally biased region" description="Basic and acidic residues" evidence="1">
    <location>
        <begin position="77"/>
        <end position="93"/>
    </location>
</feature>
<comment type="caution">
    <text evidence="2">The sequence shown here is derived from an EMBL/GenBank/DDBJ whole genome shotgun (WGS) entry which is preliminary data.</text>
</comment>
<feature type="region of interest" description="Disordered" evidence="1">
    <location>
        <begin position="135"/>
        <end position="154"/>
    </location>
</feature>
<proteinExistence type="predicted"/>
<protein>
    <submittedName>
        <fullName evidence="2">Uncharacterized protein</fullName>
    </submittedName>
</protein>
<evidence type="ECO:0000256" key="1">
    <source>
        <dbReference type="SAM" id="MobiDB-lite"/>
    </source>
</evidence>
<dbReference type="AlphaFoldDB" id="A0A837HTP5"/>
<name>A0A837HTP5_9BACT</name>
<feature type="region of interest" description="Disordered" evidence="1">
    <location>
        <begin position="1"/>
        <end position="25"/>
    </location>
</feature>
<organism evidence="2 3">
    <name type="scientific">Candidatus Yanofskybacteria bacterium GW2011_GWD1_39_16</name>
    <dbReference type="NCBI Taxonomy" id="1619030"/>
    <lineage>
        <taxon>Bacteria</taxon>
        <taxon>Candidatus Yanofskyibacteriota</taxon>
    </lineage>
</organism>
<accession>A0A837HTP5</accession>
<feature type="region of interest" description="Disordered" evidence="1">
    <location>
        <begin position="77"/>
        <end position="97"/>
    </location>
</feature>
<feature type="compositionally biased region" description="Basic residues" evidence="1">
    <location>
        <begin position="138"/>
        <end position="149"/>
    </location>
</feature>
<sequence>MANKQESNKGKPSSAGRRGQKYKGFFSESANQRFFEGKLRRTLRRNGEAKAREYAGKHAKYGLGRLLDVLLASRSQRAEKEVATDHTSPKQGERVAQPTDDIMTIGLGGAGQGLPPITFGLGGIFAAKGISSADFPAKRRKPRAKKPTKKPVFISPRLEEAKLDSEASLEEVLDGLLSQ</sequence>
<gene>
    <name evidence="2" type="ORF">UT35_C0034G0003</name>
</gene>
<evidence type="ECO:0000313" key="3">
    <source>
        <dbReference type="Proteomes" id="UP000033996"/>
    </source>
</evidence>
<reference evidence="2 3" key="1">
    <citation type="journal article" date="2015" name="Nature">
        <title>rRNA introns, odd ribosomes, and small enigmatic genomes across a large radiation of phyla.</title>
        <authorList>
            <person name="Brown C.T."/>
            <person name="Hug L.A."/>
            <person name="Thomas B.C."/>
            <person name="Sharon I."/>
            <person name="Castelle C.J."/>
            <person name="Singh A."/>
            <person name="Wilkins M.J."/>
            <person name="Williams K.H."/>
            <person name="Banfield J.F."/>
        </authorList>
    </citation>
    <scope>NUCLEOTIDE SEQUENCE [LARGE SCALE GENOMIC DNA]</scope>
</reference>